<accession>A0ABQ5KLA5</accession>
<dbReference type="EMBL" id="BQXS01010198">
    <property type="protein sequence ID" value="GKT33290.1"/>
    <property type="molecule type" value="Genomic_DNA"/>
</dbReference>
<protein>
    <recommendedName>
        <fullName evidence="5">J domain-containing protein</fullName>
    </recommendedName>
</protein>
<dbReference type="InterPro" id="IPR036869">
    <property type="entry name" value="J_dom_sf"/>
</dbReference>
<keyword evidence="4" id="KW-0812">Transmembrane</keyword>
<feature type="domain" description="J" evidence="5">
    <location>
        <begin position="418"/>
        <end position="483"/>
    </location>
</feature>
<dbReference type="Gene3D" id="1.10.287.3240">
    <property type="match status" value="1"/>
</dbReference>
<evidence type="ECO:0000256" key="3">
    <source>
        <dbReference type="SAM" id="MobiDB-lite"/>
    </source>
</evidence>
<evidence type="ECO:0000256" key="2">
    <source>
        <dbReference type="SAM" id="Coils"/>
    </source>
</evidence>
<evidence type="ECO:0000259" key="5">
    <source>
        <dbReference type="PROSITE" id="PS50076"/>
    </source>
</evidence>
<dbReference type="PANTHER" id="PTHR43096">
    <property type="entry name" value="DNAJ HOMOLOG 1, MITOCHONDRIAL-RELATED"/>
    <property type="match status" value="1"/>
</dbReference>
<evidence type="ECO:0000256" key="4">
    <source>
        <dbReference type="SAM" id="Phobius"/>
    </source>
</evidence>
<keyword evidence="1" id="KW-0143">Chaperone</keyword>
<feature type="compositionally biased region" description="Acidic residues" evidence="3">
    <location>
        <begin position="65"/>
        <end position="75"/>
    </location>
</feature>
<dbReference type="Proteomes" id="UP001057375">
    <property type="component" value="Unassembled WGS sequence"/>
</dbReference>
<keyword evidence="7" id="KW-1185">Reference proteome</keyword>
<keyword evidence="2" id="KW-0175">Coiled coil</keyword>
<comment type="caution">
    <text evidence="6">The sequence shown here is derived from an EMBL/GenBank/DDBJ whole genome shotgun (WGS) entry which is preliminary data.</text>
</comment>
<dbReference type="CDD" id="cd06257">
    <property type="entry name" value="DnaJ"/>
    <property type="match status" value="1"/>
</dbReference>
<sequence length="515" mass="59663">VETELEEQEREEFFRLKKVKDKKQRDDALAGQMELLQEELKRTKALADEIDKVEVQVGMKKAESVEEEEEEEEEEVKGKGPLKGTEKSLMNCLKELSVPEPIVVLELCHYRATTKINGLRVKGVFEGKPVSNINEKFKATFQDEMVKYQKQQIEKLQKQAKYKREEEEKLDGEDLIRVEDEEEDMIIPKVDDDLDHVLSSTIGGSALDSVSKKMHSSVKREKEFNRRIEEMKKNGTYSEKAKEKLIEEFGIKKEEGDEFLREEDVVAFGDDPEQGQSADDEFYVTADDYLAATAKYGVSPRFIVVIFRSIREFESFLRNNGNPNKIIPPKIHAQIKDLIPKVKARKGHVRLMPNGRFVPWHPNVEGELKIVQDKKDVKSLRKWMIIIFIVVVLVLIFGANAGVEHLETHIPHREPALDLYGVLHIDSSASEKDIKSSYRKLARKYHPDRNPDCPDCEEMMGELAFAQTVLLDKDRRRYFDMYGTDMPKYMQLKKSMDRQGVRPVKAVKIDEEWKE</sequence>
<name>A0ABQ5KLA5_9EUKA</name>
<reference evidence="6" key="1">
    <citation type="submission" date="2022-03" db="EMBL/GenBank/DDBJ databases">
        <title>Draft genome sequence of Aduncisulcus paluster, a free-living microaerophilic Fornicata.</title>
        <authorList>
            <person name="Yuyama I."/>
            <person name="Kume K."/>
            <person name="Tamura T."/>
            <person name="Inagaki Y."/>
            <person name="Hashimoto T."/>
        </authorList>
    </citation>
    <scope>NUCLEOTIDE SEQUENCE</scope>
    <source>
        <strain evidence="6">NY0171</strain>
    </source>
</reference>
<evidence type="ECO:0000313" key="7">
    <source>
        <dbReference type="Proteomes" id="UP001057375"/>
    </source>
</evidence>
<dbReference type="Pfam" id="PF00226">
    <property type="entry name" value="DnaJ"/>
    <property type="match status" value="1"/>
</dbReference>
<feature type="coiled-coil region" evidence="2">
    <location>
        <begin position="146"/>
        <end position="173"/>
    </location>
</feature>
<dbReference type="PANTHER" id="PTHR43096:SF52">
    <property type="entry name" value="DNAJ HOMOLOG 1, MITOCHONDRIAL-RELATED"/>
    <property type="match status" value="1"/>
</dbReference>
<feature type="region of interest" description="Disordered" evidence="3">
    <location>
        <begin position="60"/>
        <end position="84"/>
    </location>
</feature>
<feature type="transmembrane region" description="Helical" evidence="4">
    <location>
        <begin position="383"/>
        <end position="403"/>
    </location>
</feature>
<keyword evidence="4" id="KW-1133">Transmembrane helix</keyword>
<feature type="non-terminal residue" evidence="6">
    <location>
        <position position="1"/>
    </location>
</feature>
<proteinExistence type="predicted"/>
<evidence type="ECO:0000256" key="1">
    <source>
        <dbReference type="ARBA" id="ARBA00023186"/>
    </source>
</evidence>
<dbReference type="PRINTS" id="PR00625">
    <property type="entry name" value="JDOMAIN"/>
</dbReference>
<evidence type="ECO:0000313" key="6">
    <source>
        <dbReference type="EMBL" id="GKT33290.1"/>
    </source>
</evidence>
<dbReference type="SUPFAM" id="SSF46565">
    <property type="entry name" value="Chaperone J-domain"/>
    <property type="match status" value="1"/>
</dbReference>
<dbReference type="InterPro" id="IPR001623">
    <property type="entry name" value="DnaJ_domain"/>
</dbReference>
<organism evidence="6 7">
    <name type="scientific">Aduncisulcus paluster</name>
    <dbReference type="NCBI Taxonomy" id="2918883"/>
    <lineage>
        <taxon>Eukaryota</taxon>
        <taxon>Metamonada</taxon>
        <taxon>Carpediemonas-like organisms</taxon>
        <taxon>Aduncisulcus</taxon>
    </lineage>
</organism>
<keyword evidence="4" id="KW-0472">Membrane</keyword>
<dbReference type="SMART" id="SM00271">
    <property type="entry name" value="DnaJ"/>
    <property type="match status" value="1"/>
</dbReference>
<dbReference type="Gene3D" id="1.10.287.110">
    <property type="entry name" value="DnaJ domain"/>
    <property type="match status" value="1"/>
</dbReference>
<dbReference type="PROSITE" id="PS50076">
    <property type="entry name" value="DNAJ_2"/>
    <property type="match status" value="1"/>
</dbReference>
<gene>
    <name evidence="6" type="ORF">ADUPG1_007250</name>
</gene>